<accession>A0A5B8LN80</accession>
<name>A0A5B8LN80_9SPHN</name>
<protein>
    <submittedName>
        <fullName evidence="2">Uncharacterized protein</fullName>
    </submittedName>
</protein>
<dbReference type="Proteomes" id="UP000315673">
    <property type="component" value="Chromosome"/>
</dbReference>
<evidence type="ECO:0000313" key="3">
    <source>
        <dbReference type="Proteomes" id="UP000315673"/>
    </source>
</evidence>
<feature type="compositionally biased region" description="Low complexity" evidence="1">
    <location>
        <begin position="111"/>
        <end position="126"/>
    </location>
</feature>
<dbReference type="EMBL" id="CP042306">
    <property type="protein sequence ID" value="QDZ08530.1"/>
    <property type="molecule type" value="Genomic_DNA"/>
</dbReference>
<dbReference type="KEGG" id="spai:FPZ24_14505"/>
<proteinExistence type="predicted"/>
<reference evidence="2 3" key="1">
    <citation type="submission" date="2019-07" db="EMBL/GenBank/DDBJ databases">
        <title>Full genome sequence of Sphingomonas sp. 4R-6-7(HKS19).</title>
        <authorList>
            <person name="Im W.-T."/>
        </authorList>
    </citation>
    <scope>NUCLEOTIDE SEQUENCE [LARGE SCALE GENOMIC DNA]</scope>
    <source>
        <strain evidence="2 3">HKS19</strain>
    </source>
</reference>
<sequence length="318" mass="31797">MSGRPIRFLGIATMGWVAARAFMLWPTAGPAAIPRALAPAVLADSAPPTAIVAPAPAPIASVGVPQALAGYVALLPPAPNRANTPAASALNPVAVVPIGSPETAPVPAPPQTLLAPPSATAPAPASNASRWSASAWVVLRDGLGIAPGLGGGQLGGSQAGLRVAYAIGDARRVAIVGRVATPLKGSGREGALGVEWRPTPLPVRLVAEYRVALDSGASGPAAGIIAGTGPAPLAFGFDLETYGQAGVIRRRRTEPYAEGAARLSRRVVSIAGAKVDLGLGGWGGAQRGVQRLDVGPSLGVRIPIAGKAIRMSLDCGIM</sequence>
<organism evidence="2 3">
    <name type="scientific">Sphingomonas panacisoli</name>
    <dbReference type="NCBI Taxonomy" id="1813879"/>
    <lineage>
        <taxon>Bacteria</taxon>
        <taxon>Pseudomonadati</taxon>
        <taxon>Pseudomonadota</taxon>
        <taxon>Alphaproteobacteria</taxon>
        <taxon>Sphingomonadales</taxon>
        <taxon>Sphingomonadaceae</taxon>
        <taxon>Sphingomonas</taxon>
    </lineage>
</organism>
<evidence type="ECO:0000256" key="1">
    <source>
        <dbReference type="SAM" id="MobiDB-lite"/>
    </source>
</evidence>
<dbReference type="AlphaFoldDB" id="A0A5B8LN80"/>
<keyword evidence="3" id="KW-1185">Reference proteome</keyword>
<evidence type="ECO:0000313" key="2">
    <source>
        <dbReference type="EMBL" id="QDZ08530.1"/>
    </source>
</evidence>
<dbReference type="RefSeq" id="WP_146573148.1">
    <property type="nucleotide sequence ID" value="NZ_CP042306.1"/>
</dbReference>
<feature type="region of interest" description="Disordered" evidence="1">
    <location>
        <begin position="107"/>
        <end position="126"/>
    </location>
</feature>
<gene>
    <name evidence="2" type="ORF">FPZ24_14505</name>
</gene>
<dbReference type="OrthoDB" id="7427399at2"/>